<dbReference type="EMBL" id="JARESE010000062">
    <property type="protein sequence ID" value="MDE8653705.1"/>
    <property type="molecule type" value="Genomic_DNA"/>
</dbReference>
<name>A0ABT5WUX2_9SPHN</name>
<evidence type="ECO:0000313" key="2">
    <source>
        <dbReference type="EMBL" id="MDE8653705.1"/>
    </source>
</evidence>
<feature type="domain" description="ImpA N-terminal" evidence="1">
    <location>
        <begin position="10"/>
        <end position="125"/>
    </location>
</feature>
<dbReference type="PANTHER" id="PTHR37951:SF1">
    <property type="entry name" value="TYPE VI SECRETION SYSTEM COMPONENT TSSA1"/>
    <property type="match status" value="1"/>
</dbReference>
<proteinExistence type="predicted"/>
<dbReference type="PANTHER" id="PTHR37951">
    <property type="entry name" value="CYTOPLASMIC PROTEIN-RELATED"/>
    <property type="match status" value="1"/>
</dbReference>
<evidence type="ECO:0000313" key="3">
    <source>
        <dbReference type="Proteomes" id="UP001216253"/>
    </source>
</evidence>
<organism evidence="2 3">
    <name type="scientific">Novosphingobium album</name>
    <name type="common">ex Liu et al. 2023</name>
    <dbReference type="NCBI Taxonomy" id="3031130"/>
    <lineage>
        <taxon>Bacteria</taxon>
        <taxon>Pseudomonadati</taxon>
        <taxon>Pseudomonadota</taxon>
        <taxon>Alphaproteobacteria</taxon>
        <taxon>Sphingomonadales</taxon>
        <taxon>Sphingomonadaceae</taxon>
        <taxon>Novosphingobium</taxon>
    </lineage>
</organism>
<comment type="caution">
    <text evidence="2">The sequence shown here is derived from an EMBL/GenBank/DDBJ whole genome shotgun (WGS) entry which is preliminary data.</text>
</comment>
<accession>A0ABT5WUX2</accession>
<reference evidence="2 3" key="1">
    <citation type="submission" date="2023-03" db="EMBL/GenBank/DDBJ databases">
        <title>NovoSphingobium album sp. nov. isolated from polycyclic aromatic hydrocarbons- and heavy-metal polluted soil.</title>
        <authorList>
            <person name="Liu Z."/>
            <person name="Wang K."/>
        </authorList>
    </citation>
    <scope>NUCLEOTIDE SEQUENCE [LARGE SCALE GENOMIC DNA]</scope>
    <source>
        <strain evidence="2 3">H3SJ31-1</strain>
    </source>
</reference>
<keyword evidence="3" id="KW-1185">Reference proteome</keyword>
<sequence>MGLDIGVLVAPLSEQEPSGPDLFESADRQEIEIAFDRSISDASGEGAHVDWRGVIQRILAQAEVTRDLWLAVYLMRAAAHSGQFELVADGAELLAALVEERWADVHPQLDEVGFIGRKTPCEALTRIGEFLGPLKAIPLLAHPRLGSVSGNDLLRFMDEGSNAEGFGLFRAILDATPPEDLQELAARIERLLEAVRRTDRALTEQAQGDTSTNFELTYDTIERVRRALVSNLPGGMIEDVGEGLADLPAPPPISGGAGGLPGEIKSRDDVVRALDSICTYYARYEPASPVPFALRRARDWISLDFMEILEDIAPGSVQEAVTVLKSRNSNSGGSNDGWN</sequence>
<dbReference type="RefSeq" id="WP_275229790.1">
    <property type="nucleotide sequence ID" value="NZ_JARESE010000062.1"/>
</dbReference>
<evidence type="ECO:0000259" key="1">
    <source>
        <dbReference type="Pfam" id="PF06812"/>
    </source>
</evidence>
<gene>
    <name evidence="2" type="ORF">PYV00_18570</name>
</gene>
<dbReference type="InterPro" id="IPR017740">
    <property type="entry name" value="TssA-like"/>
</dbReference>
<dbReference type="InterPro" id="IPR010657">
    <property type="entry name" value="ImpA_N"/>
</dbReference>
<dbReference type="Proteomes" id="UP001216253">
    <property type="component" value="Unassembled WGS sequence"/>
</dbReference>
<dbReference type="Pfam" id="PF06812">
    <property type="entry name" value="ImpA_N"/>
    <property type="match status" value="1"/>
</dbReference>
<protein>
    <submittedName>
        <fullName evidence="2">Type VI secretion system ImpA family N-terminal domain-containing protein</fullName>
    </submittedName>
</protein>